<dbReference type="InterPro" id="IPR010461">
    <property type="entry name" value="ComK"/>
</dbReference>
<comment type="caution">
    <text evidence="1">The sequence shown here is derived from an EMBL/GenBank/DDBJ whole genome shotgun (WGS) entry which is preliminary data.</text>
</comment>
<name>A0A2P6ML90_ALKUR</name>
<dbReference type="AlphaFoldDB" id="A0A2P6ML90"/>
<proteinExistence type="predicted"/>
<sequence>MKKLYIVSDATQLLRPAARPEGGTMVVEKGRTFHVEESPFAIIRRSCHYGFASYEGRVKAVMYFLKYRQKIPVLLFEQKGIAAFPTHSPTSRECCWIISQHLHQVEDRAGGISRLWMRDGTSEDLPVSPVTVQNQYTRTLHVLQFAKQIMTYTPKDFTG</sequence>
<dbReference type="OrthoDB" id="2417337at2"/>
<dbReference type="RefSeq" id="WP_105957434.1">
    <property type="nucleotide sequence ID" value="NZ_PVNS01000001.1"/>
</dbReference>
<protein>
    <recommendedName>
        <fullName evidence="3">Competence protein</fullName>
    </recommendedName>
</protein>
<evidence type="ECO:0000313" key="1">
    <source>
        <dbReference type="EMBL" id="PRO67048.1"/>
    </source>
</evidence>
<evidence type="ECO:0000313" key="2">
    <source>
        <dbReference type="Proteomes" id="UP000243650"/>
    </source>
</evidence>
<gene>
    <name evidence="1" type="ORF">C6I21_00330</name>
</gene>
<dbReference type="Pfam" id="PF06338">
    <property type="entry name" value="ComK"/>
    <property type="match status" value="1"/>
</dbReference>
<organism evidence="1 2">
    <name type="scientific">Alkalicoccus urumqiensis</name>
    <name type="common">Bacillus urumqiensis</name>
    <dbReference type="NCBI Taxonomy" id="1548213"/>
    <lineage>
        <taxon>Bacteria</taxon>
        <taxon>Bacillati</taxon>
        <taxon>Bacillota</taxon>
        <taxon>Bacilli</taxon>
        <taxon>Bacillales</taxon>
        <taxon>Bacillaceae</taxon>
        <taxon>Alkalicoccus</taxon>
    </lineage>
</organism>
<dbReference type="GO" id="GO:0030420">
    <property type="term" value="P:establishment of competence for transformation"/>
    <property type="evidence" value="ECO:0007669"/>
    <property type="project" value="InterPro"/>
</dbReference>
<keyword evidence="2" id="KW-1185">Reference proteome</keyword>
<evidence type="ECO:0008006" key="3">
    <source>
        <dbReference type="Google" id="ProtNLM"/>
    </source>
</evidence>
<accession>A0A2P6ML90</accession>
<dbReference type="EMBL" id="PVNS01000001">
    <property type="protein sequence ID" value="PRO67048.1"/>
    <property type="molecule type" value="Genomic_DNA"/>
</dbReference>
<dbReference type="Proteomes" id="UP000243650">
    <property type="component" value="Unassembled WGS sequence"/>
</dbReference>
<reference evidence="1 2" key="1">
    <citation type="submission" date="2018-03" db="EMBL/GenBank/DDBJ databases">
        <title>Bacillus urumqiensis sp. nov., a moderately haloalkaliphilic bacterium isolated from a salt lake.</title>
        <authorList>
            <person name="Zhao B."/>
            <person name="Liao Z."/>
        </authorList>
    </citation>
    <scope>NUCLEOTIDE SEQUENCE [LARGE SCALE GENOMIC DNA]</scope>
    <source>
        <strain evidence="1 2">BZ-SZ-XJ18</strain>
    </source>
</reference>